<evidence type="ECO:0000313" key="3">
    <source>
        <dbReference type="Proteomes" id="UP001484239"/>
    </source>
</evidence>
<keyword evidence="3" id="KW-1185">Reference proteome</keyword>
<feature type="chain" id="PRO_5046906813" evidence="1">
    <location>
        <begin position="24"/>
        <end position="288"/>
    </location>
</feature>
<reference evidence="2 3" key="1">
    <citation type="submission" date="2024-02" db="EMBL/GenBank/DDBJ databases">
        <title>A novel Gemmatimonadota bacterium.</title>
        <authorList>
            <person name="Du Z.-J."/>
            <person name="Ye Y.-Q."/>
        </authorList>
    </citation>
    <scope>NUCLEOTIDE SEQUENCE [LARGE SCALE GENOMIC DNA]</scope>
    <source>
        <strain evidence="2 3">DH-20</strain>
    </source>
</reference>
<protein>
    <submittedName>
        <fullName evidence="2">DUF481 domain-containing protein</fullName>
    </submittedName>
</protein>
<feature type="signal peptide" evidence="1">
    <location>
        <begin position="1"/>
        <end position="23"/>
    </location>
</feature>
<sequence length="288" mass="31866">MLRPSSGAALVALAALALPLGLAAQDDDPANTRWVFQGEFTSVLSQGNSESFTAGLGTVIRRQWESDALRFEFGGIRTESSRITRRAVGTVDDFVVDVTSDSEKTAESLYARSRYDRTLSERFFAYGAVDWLRNTFAGIESRFLLAAGAGNTWIDQDTQRFKTNYAVTYTIQKDVVERPDADKNFPGARLGWEYWNQLTATSTFDSALLVDLNLSDTDDVRYDLTNSLAVNISEKLALKPSLQFLYRTRPSLASVSLFTAGGEATGDTVLTELEKLDTFFRLALVLTL</sequence>
<dbReference type="EMBL" id="JBBHLI010000004">
    <property type="protein sequence ID" value="MEK9501265.1"/>
    <property type="molecule type" value="Genomic_DNA"/>
</dbReference>
<organism evidence="2 3">
    <name type="scientific">Gaopeijia maritima</name>
    <dbReference type="NCBI Taxonomy" id="3119007"/>
    <lineage>
        <taxon>Bacteria</taxon>
        <taxon>Pseudomonadati</taxon>
        <taxon>Gemmatimonadota</taxon>
        <taxon>Longimicrobiia</taxon>
        <taxon>Gaopeijiales</taxon>
        <taxon>Gaopeijiaceae</taxon>
        <taxon>Gaopeijia</taxon>
    </lineage>
</organism>
<gene>
    <name evidence="2" type="ORF">WI372_09770</name>
</gene>
<proteinExistence type="predicted"/>
<dbReference type="RefSeq" id="WP_405277456.1">
    <property type="nucleotide sequence ID" value="NZ_JBBHLI010000004.1"/>
</dbReference>
<evidence type="ECO:0000313" key="2">
    <source>
        <dbReference type="EMBL" id="MEK9501265.1"/>
    </source>
</evidence>
<comment type="caution">
    <text evidence="2">The sequence shown here is derived from an EMBL/GenBank/DDBJ whole genome shotgun (WGS) entry which is preliminary data.</text>
</comment>
<dbReference type="InterPro" id="IPR007433">
    <property type="entry name" value="DUF481"/>
</dbReference>
<evidence type="ECO:0000256" key="1">
    <source>
        <dbReference type="SAM" id="SignalP"/>
    </source>
</evidence>
<name>A0ABU9EBD1_9BACT</name>
<keyword evidence="1" id="KW-0732">Signal</keyword>
<dbReference type="Pfam" id="PF04338">
    <property type="entry name" value="DUF481"/>
    <property type="match status" value="1"/>
</dbReference>
<dbReference type="Proteomes" id="UP001484239">
    <property type="component" value="Unassembled WGS sequence"/>
</dbReference>
<accession>A0ABU9EBD1</accession>